<accession>A0ABQ6IS82</accession>
<dbReference type="InterPro" id="IPR018719">
    <property type="entry name" value="DUF2243_membrane"/>
</dbReference>
<feature type="transmembrane region" description="Helical" evidence="1">
    <location>
        <begin position="59"/>
        <end position="78"/>
    </location>
</feature>
<dbReference type="EMBL" id="BSUO01000001">
    <property type="protein sequence ID" value="GMA40767.1"/>
    <property type="molecule type" value="Genomic_DNA"/>
</dbReference>
<evidence type="ECO:0000313" key="2">
    <source>
        <dbReference type="EMBL" id="GMA40767.1"/>
    </source>
</evidence>
<gene>
    <name evidence="2" type="ORF">GCM10025883_28120</name>
</gene>
<name>A0ABQ6IS82_9MICO</name>
<evidence type="ECO:0000256" key="1">
    <source>
        <dbReference type="SAM" id="Phobius"/>
    </source>
</evidence>
<dbReference type="Proteomes" id="UP001157126">
    <property type="component" value="Unassembled WGS sequence"/>
</dbReference>
<sequence length="147" mass="16090">MGDSVATSRTLDRRLLLSGVLFGIGVAAFVDEAVLHQLLHWHHFYDLSTTRVGLVSDGLFHAFGWFAAVAGLFLLTDVRRRGGAGVARWWPAVLIGAGGFQFFDGTINHKLLRVHQIRYAEIPISTPGGWVPIRRWTTSSSTTSSGS</sequence>
<reference evidence="3" key="1">
    <citation type="journal article" date="2019" name="Int. J. Syst. Evol. Microbiol.">
        <title>The Global Catalogue of Microorganisms (GCM) 10K type strain sequencing project: providing services to taxonomists for standard genome sequencing and annotation.</title>
        <authorList>
            <consortium name="The Broad Institute Genomics Platform"/>
            <consortium name="The Broad Institute Genome Sequencing Center for Infectious Disease"/>
            <person name="Wu L."/>
            <person name="Ma J."/>
        </authorList>
    </citation>
    <scope>NUCLEOTIDE SEQUENCE [LARGE SCALE GENOMIC DNA]</scope>
    <source>
        <strain evidence="3">NBRC 113072</strain>
    </source>
</reference>
<protein>
    <recommendedName>
        <fullName evidence="4">DUF2243 domain-containing protein</fullName>
    </recommendedName>
</protein>
<dbReference type="RefSeq" id="WP_284304414.1">
    <property type="nucleotide sequence ID" value="NZ_BSUO01000001.1"/>
</dbReference>
<feature type="transmembrane region" description="Helical" evidence="1">
    <location>
        <begin position="15"/>
        <end position="39"/>
    </location>
</feature>
<evidence type="ECO:0008006" key="4">
    <source>
        <dbReference type="Google" id="ProtNLM"/>
    </source>
</evidence>
<keyword evidence="1" id="KW-0472">Membrane</keyword>
<organism evidence="2 3">
    <name type="scientific">Mobilicoccus caccae</name>
    <dbReference type="NCBI Taxonomy" id="1859295"/>
    <lineage>
        <taxon>Bacteria</taxon>
        <taxon>Bacillati</taxon>
        <taxon>Actinomycetota</taxon>
        <taxon>Actinomycetes</taxon>
        <taxon>Micrococcales</taxon>
        <taxon>Dermatophilaceae</taxon>
        <taxon>Mobilicoccus</taxon>
    </lineage>
</organism>
<proteinExistence type="predicted"/>
<keyword evidence="1" id="KW-1133">Transmembrane helix</keyword>
<comment type="caution">
    <text evidence="2">The sequence shown here is derived from an EMBL/GenBank/DDBJ whole genome shotgun (WGS) entry which is preliminary data.</text>
</comment>
<keyword evidence="3" id="KW-1185">Reference proteome</keyword>
<dbReference type="Pfam" id="PF10002">
    <property type="entry name" value="DUF2243"/>
    <property type="match status" value="1"/>
</dbReference>
<keyword evidence="1" id="KW-0812">Transmembrane</keyword>
<evidence type="ECO:0000313" key="3">
    <source>
        <dbReference type="Proteomes" id="UP001157126"/>
    </source>
</evidence>